<evidence type="ECO:0000256" key="4">
    <source>
        <dbReference type="PROSITE-ProRule" id="PRU00339"/>
    </source>
</evidence>
<reference evidence="6" key="1">
    <citation type="journal article" date="2020" name="mSystems">
        <title>Genome- and Community-Level Interaction Insights into Carbon Utilization and Element Cycling Functions of Hydrothermarchaeota in Hydrothermal Sediment.</title>
        <authorList>
            <person name="Zhou Z."/>
            <person name="Liu Y."/>
            <person name="Xu W."/>
            <person name="Pan J."/>
            <person name="Luo Z.H."/>
            <person name="Li M."/>
        </authorList>
    </citation>
    <scope>NUCLEOTIDE SEQUENCE [LARGE SCALE GENOMIC DNA]</scope>
    <source>
        <strain evidence="6">SpSt-716</strain>
    </source>
</reference>
<evidence type="ECO:0000256" key="3">
    <source>
        <dbReference type="ARBA" id="ARBA00038494"/>
    </source>
</evidence>
<feature type="domain" description="Glycosyltransferase 2-like" evidence="5">
    <location>
        <begin position="135"/>
        <end position="253"/>
    </location>
</feature>
<organism evidence="6">
    <name type="scientific">Candidatus Caldatribacterium californiense</name>
    <dbReference type="NCBI Taxonomy" id="1454726"/>
    <lineage>
        <taxon>Bacteria</taxon>
        <taxon>Pseudomonadati</taxon>
        <taxon>Atribacterota</taxon>
        <taxon>Atribacteria</taxon>
        <taxon>Atribacterales</taxon>
        <taxon>Candidatus Caldatribacteriaceae</taxon>
        <taxon>Candidatus Caldatribacterium</taxon>
    </lineage>
</organism>
<keyword evidence="1" id="KW-0677">Repeat</keyword>
<evidence type="ECO:0000259" key="5">
    <source>
        <dbReference type="Pfam" id="PF00535"/>
    </source>
</evidence>
<evidence type="ECO:0000256" key="1">
    <source>
        <dbReference type="ARBA" id="ARBA00022737"/>
    </source>
</evidence>
<accession>A0A7V3YK58</accession>
<dbReference type="SUPFAM" id="SSF48452">
    <property type="entry name" value="TPR-like"/>
    <property type="match status" value="1"/>
</dbReference>
<keyword evidence="2 4" id="KW-0802">TPR repeat</keyword>
<dbReference type="EMBL" id="DTEN01000023">
    <property type="protein sequence ID" value="HGI74160.1"/>
    <property type="molecule type" value="Genomic_DNA"/>
</dbReference>
<dbReference type="Pfam" id="PF14559">
    <property type="entry name" value="TPR_19"/>
    <property type="match status" value="1"/>
</dbReference>
<proteinExistence type="inferred from homology"/>
<feature type="repeat" description="TPR" evidence="4">
    <location>
        <begin position="482"/>
        <end position="515"/>
    </location>
</feature>
<dbReference type="InterPro" id="IPR029044">
    <property type="entry name" value="Nucleotide-diphossugar_trans"/>
</dbReference>
<dbReference type="Pfam" id="PF07719">
    <property type="entry name" value="TPR_2"/>
    <property type="match status" value="2"/>
</dbReference>
<dbReference type="SMART" id="SM00028">
    <property type="entry name" value="TPR"/>
    <property type="match status" value="8"/>
</dbReference>
<dbReference type="AlphaFoldDB" id="A0A7V3YK58"/>
<dbReference type="PROSITE" id="PS50005">
    <property type="entry name" value="TPR"/>
    <property type="match status" value="5"/>
</dbReference>
<dbReference type="Gene3D" id="3.90.550.10">
    <property type="entry name" value="Spore Coat Polysaccharide Biosynthesis Protein SpsA, Chain A"/>
    <property type="match status" value="1"/>
</dbReference>
<dbReference type="CDD" id="cd02511">
    <property type="entry name" value="Beta4Glucosyltransferase"/>
    <property type="match status" value="1"/>
</dbReference>
<dbReference type="Gene3D" id="1.25.40.10">
    <property type="entry name" value="Tetratricopeptide repeat domain"/>
    <property type="match status" value="2"/>
</dbReference>
<protein>
    <submittedName>
        <fullName evidence="6">Tetratricopeptide repeat protein</fullName>
    </submittedName>
</protein>
<dbReference type="PANTHER" id="PTHR43630">
    <property type="entry name" value="POLY-BETA-1,6-N-ACETYL-D-GLUCOSAMINE SYNTHASE"/>
    <property type="match status" value="1"/>
</dbReference>
<gene>
    <name evidence="6" type="ORF">ENU96_00540</name>
</gene>
<dbReference type="Pfam" id="PF00535">
    <property type="entry name" value="Glycos_transf_2"/>
    <property type="match status" value="1"/>
</dbReference>
<comment type="similarity">
    <text evidence="3">Belongs to the glycosyltransferase 2 family. WaaE/KdtX subfamily.</text>
</comment>
<dbReference type="InterPro" id="IPR019734">
    <property type="entry name" value="TPR_rpt"/>
</dbReference>
<dbReference type="InterPro" id="IPR001173">
    <property type="entry name" value="Glyco_trans_2-like"/>
</dbReference>
<dbReference type="Pfam" id="PF13432">
    <property type="entry name" value="TPR_16"/>
    <property type="match status" value="1"/>
</dbReference>
<evidence type="ECO:0000256" key="2">
    <source>
        <dbReference type="ARBA" id="ARBA00022803"/>
    </source>
</evidence>
<dbReference type="InterPro" id="IPR011990">
    <property type="entry name" value="TPR-like_helical_dom_sf"/>
</dbReference>
<dbReference type="PANTHER" id="PTHR43630:SF2">
    <property type="entry name" value="GLYCOSYLTRANSFERASE"/>
    <property type="match status" value="1"/>
</dbReference>
<feature type="repeat" description="TPR" evidence="4">
    <location>
        <begin position="46"/>
        <end position="79"/>
    </location>
</feature>
<evidence type="ECO:0000313" key="6">
    <source>
        <dbReference type="EMBL" id="HGI74160.1"/>
    </source>
</evidence>
<sequence length="547" mass="62049">MIQVVAEGTPSFEELLERGDALLKEGRFAEAEECFQKAQNTGKEHFILANGLGVLAYHRGRYREAEKLLRKAVRLNPEYAEGWNNLGAVYVAQGKLSDARASFAHALRLFPDLRDAQENYLFMCEKMGVRFPSLSLCMIAKNEEANLPRVLSSVCGLVDEIILVDTGSLDRTREVARSFGARVYDFPWCDDFAAARNEALRHATGEWILVLDADDEVDKAEFLRLKALLGVTDCTGFMLPIRSPLDREGRNVMTNYLVRVFRNDPRVRFRRRVHETVEGAILSMGGKIFRLTTIAILHHGYREAKKVAEKVSSRNFRLLLLALKENPKDLDILAYLGRSYLFRGEKKKARALFEKVLRLSKGFGFSTLSVHLDLAFMEGMEGNTEKALEYLARIKEHDPYLPDLWYVYGKVYERAGEWEKALESFEKVLTVDATKSTSLMVFFRVDFADLHVALAQCAAMMGDEEKAECYARKAFEHCPEDPGVLNNLAIALIRRGRAEEAEEYLERALRLDPGNGTILGNLLQLLVEEGKIDRAKSYLVRLRESLG</sequence>
<name>A0A7V3YK58_9BACT</name>
<dbReference type="PROSITE" id="PS50293">
    <property type="entry name" value="TPR_REGION"/>
    <property type="match status" value="3"/>
</dbReference>
<feature type="repeat" description="TPR" evidence="4">
    <location>
        <begin position="330"/>
        <end position="363"/>
    </location>
</feature>
<feature type="repeat" description="TPR" evidence="4">
    <location>
        <begin position="402"/>
        <end position="435"/>
    </location>
</feature>
<comment type="caution">
    <text evidence="6">The sequence shown here is derived from an EMBL/GenBank/DDBJ whole genome shotgun (WGS) entry which is preliminary data.</text>
</comment>
<dbReference type="InterPro" id="IPR013105">
    <property type="entry name" value="TPR_2"/>
</dbReference>
<feature type="repeat" description="TPR" evidence="4">
    <location>
        <begin position="80"/>
        <end position="113"/>
    </location>
</feature>
<dbReference type="SUPFAM" id="SSF53448">
    <property type="entry name" value="Nucleotide-diphospho-sugar transferases"/>
    <property type="match status" value="1"/>
</dbReference>